<protein>
    <recommendedName>
        <fullName evidence="4">DDE Tnp4 domain-containing protein</fullName>
    </recommendedName>
</protein>
<dbReference type="AlphaFoldDB" id="A0AAV0BP72"/>
<name>A0AAV0BP72_PHAPC</name>
<sequence>MPKALTERQKLAYTIREMEIQSLLETDSDSELETDIIHWFQNIELVTVVQRQKLRNEHTIGILKGRWASLREMRNQIRSPQEMEYLTQWVSACIVLHNLLAKIGDKWEELFSEEDAPEPAQELFPFDEENSSSAHLGWAEAGRAGKAGKGRAGKLDRAWSRRWSGQAGQAGAGLGLRLGWIQVLVGKSAGRRQGRQGGQAIGSGRQQAAGRRQVGRRRQQAAGRWAGNWLGRLGQAAGSRQRTGRAGSRQQAADRFGLVGSGRQQAAGRWSGDWLGQVGQAAGSRQVVGQAAGSRFGSVGSGRQQAAGRAGRWAGDRLGQWAGRAGSRFGSVGSGMQQAAGSGQVGRQSARAGRWAGRAGSRFGSVGSGRQQAAGRRQVGRRWARWAGDWLGQVGQAAGSRLAGRWAGRRAGRAGSRLVGRQSARSAWAGSRQQAGWEEDRIDEKLYLPWARPYAVPGGCSS</sequence>
<reference evidence="2" key="1">
    <citation type="submission" date="2022-06" db="EMBL/GenBank/DDBJ databases">
        <authorList>
            <consortium name="SYNGENTA / RWTH Aachen University"/>
        </authorList>
    </citation>
    <scope>NUCLEOTIDE SEQUENCE</scope>
</reference>
<feature type="region of interest" description="Disordered" evidence="1">
    <location>
        <begin position="191"/>
        <end position="221"/>
    </location>
</feature>
<evidence type="ECO:0000256" key="1">
    <source>
        <dbReference type="SAM" id="MobiDB-lite"/>
    </source>
</evidence>
<accession>A0AAV0BP72</accession>
<keyword evidence="3" id="KW-1185">Reference proteome</keyword>
<organism evidence="2 3">
    <name type="scientific">Phakopsora pachyrhizi</name>
    <name type="common">Asian soybean rust disease fungus</name>
    <dbReference type="NCBI Taxonomy" id="170000"/>
    <lineage>
        <taxon>Eukaryota</taxon>
        <taxon>Fungi</taxon>
        <taxon>Dikarya</taxon>
        <taxon>Basidiomycota</taxon>
        <taxon>Pucciniomycotina</taxon>
        <taxon>Pucciniomycetes</taxon>
        <taxon>Pucciniales</taxon>
        <taxon>Phakopsoraceae</taxon>
        <taxon>Phakopsora</taxon>
    </lineage>
</organism>
<proteinExistence type="predicted"/>
<gene>
    <name evidence="2" type="ORF">PPACK8108_LOCUS24172</name>
</gene>
<evidence type="ECO:0000313" key="3">
    <source>
        <dbReference type="Proteomes" id="UP001153365"/>
    </source>
</evidence>
<feature type="compositionally biased region" description="Low complexity" evidence="1">
    <location>
        <begin position="202"/>
        <end position="212"/>
    </location>
</feature>
<comment type="caution">
    <text evidence="2">The sequence shown here is derived from an EMBL/GenBank/DDBJ whole genome shotgun (WGS) entry which is preliminary data.</text>
</comment>
<evidence type="ECO:0008006" key="4">
    <source>
        <dbReference type="Google" id="ProtNLM"/>
    </source>
</evidence>
<evidence type="ECO:0000313" key="2">
    <source>
        <dbReference type="EMBL" id="CAH7689103.1"/>
    </source>
</evidence>
<dbReference type="EMBL" id="CALTRL010006045">
    <property type="protein sequence ID" value="CAH7689103.1"/>
    <property type="molecule type" value="Genomic_DNA"/>
</dbReference>
<dbReference type="Proteomes" id="UP001153365">
    <property type="component" value="Unassembled WGS sequence"/>
</dbReference>